<dbReference type="RefSeq" id="WP_011358517.1">
    <property type="nucleotide sequence ID" value="NC_007512.1"/>
</dbReference>
<dbReference type="InterPro" id="IPR002201">
    <property type="entry name" value="Glyco_trans_9"/>
</dbReference>
<gene>
    <name evidence="3" type="ordered locus">Plut_1791</name>
</gene>
<dbReference type="GO" id="GO:0009244">
    <property type="term" value="P:lipopolysaccharide core region biosynthetic process"/>
    <property type="evidence" value="ECO:0007669"/>
    <property type="project" value="TreeGrafter"/>
</dbReference>
<evidence type="ECO:0000256" key="2">
    <source>
        <dbReference type="ARBA" id="ARBA00022679"/>
    </source>
</evidence>
<dbReference type="CDD" id="cd03789">
    <property type="entry name" value="GT9_LPS_heptosyltransferase"/>
    <property type="match status" value="1"/>
</dbReference>
<dbReference type="eggNOG" id="COG0859">
    <property type="taxonomic scope" value="Bacteria"/>
</dbReference>
<dbReference type="STRING" id="319225.Plut_1791"/>
<dbReference type="Pfam" id="PF01075">
    <property type="entry name" value="Glyco_transf_9"/>
    <property type="match status" value="1"/>
</dbReference>
<reference evidence="4" key="1">
    <citation type="submission" date="2005-08" db="EMBL/GenBank/DDBJ databases">
        <title>Complete sequence of Pelodictyon luteolum DSM 273.</title>
        <authorList>
            <consortium name="US DOE Joint Genome Institute"/>
            <person name="Copeland A."/>
            <person name="Lucas S."/>
            <person name="Lapidus A."/>
            <person name="Barry K."/>
            <person name="Detter J.C."/>
            <person name="Glavina T."/>
            <person name="Hammon N."/>
            <person name="Israni S."/>
            <person name="Pitluck S."/>
            <person name="Bryant D."/>
            <person name="Schmutz J."/>
            <person name="Larimer F."/>
            <person name="Land M."/>
            <person name="Kyrpides N."/>
            <person name="Ivanova N."/>
            <person name="Richardson P."/>
        </authorList>
    </citation>
    <scope>NUCLEOTIDE SEQUENCE [LARGE SCALE GENOMIC DNA]</scope>
    <source>
        <strain evidence="4">DSM 273 / BCRC 81028 / 2530</strain>
    </source>
</reference>
<organism evidence="3 4">
    <name type="scientific">Chlorobium luteolum (strain DSM 273 / BCRC 81028 / 2530)</name>
    <name type="common">Pelodictyon luteolum</name>
    <dbReference type="NCBI Taxonomy" id="319225"/>
    <lineage>
        <taxon>Bacteria</taxon>
        <taxon>Pseudomonadati</taxon>
        <taxon>Chlorobiota</taxon>
        <taxon>Chlorobiia</taxon>
        <taxon>Chlorobiales</taxon>
        <taxon>Chlorobiaceae</taxon>
        <taxon>Chlorobium/Pelodictyon group</taxon>
        <taxon>Pelodictyon</taxon>
    </lineage>
</organism>
<evidence type="ECO:0000313" key="4">
    <source>
        <dbReference type="Proteomes" id="UP000002709"/>
    </source>
</evidence>
<accession>Q3B1Y6</accession>
<dbReference type="CAZy" id="GT9">
    <property type="family name" value="Glycosyltransferase Family 9"/>
</dbReference>
<keyword evidence="2 3" id="KW-0808">Transferase</keyword>
<dbReference type="InterPro" id="IPR051199">
    <property type="entry name" value="LPS_LOS_Heptosyltrfase"/>
</dbReference>
<evidence type="ECO:0000256" key="1">
    <source>
        <dbReference type="ARBA" id="ARBA00022676"/>
    </source>
</evidence>
<evidence type="ECO:0000313" key="3">
    <source>
        <dbReference type="EMBL" id="ABB24645.1"/>
    </source>
</evidence>
<dbReference type="EMBL" id="CP000096">
    <property type="protein sequence ID" value="ABB24645.1"/>
    <property type="molecule type" value="Genomic_DNA"/>
</dbReference>
<dbReference type="SUPFAM" id="SSF53756">
    <property type="entry name" value="UDP-Glycosyltransferase/glycogen phosphorylase"/>
    <property type="match status" value="1"/>
</dbReference>
<dbReference type="Proteomes" id="UP000002709">
    <property type="component" value="Chromosome"/>
</dbReference>
<protein>
    <submittedName>
        <fullName evidence="3">Heptosyltransferase</fullName>
    </submittedName>
</protein>
<keyword evidence="1" id="KW-0328">Glycosyltransferase</keyword>
<proteinExistence type="predicted"/>
<dbReference type="PANTHER" id="PTHR30160">
    <property type="entry name" value="TETRAACYLDISACCHARIDE 4'-KINASE-RELATED"/>
    <property type="match status" value="1"/>
</dbReference>
<dbReference type="GO" id="GO:0005829">
    <property type="term" value="C:cytosol"/>
    <property type="evidence" value="ECO:0007669"/>
    <property type="project" value="TreeGrafter"/>
</dbReference>
<dbReference type="GO" id="GO:0008713">
    <property type="term" value="F:ADP-heptose-lipopolysaccharide heptosyltransferase activity"/>
    <property type="evidence" value="ECO:0007669"/>
    <property type="project" value="TreeGrafter"/>
</dbReference>
<dbReference type="KEGG" id="plt:Plut_1791"/>
<keyword evidence="4" id="KW-1185">Reference proteome</keyword>
<dbReference type="HOGENOM" id="CLU_048538_0_0_10"/>
<dbReference type="Gene3D" id="3.40.50.2000">
    <property type="entry name" value="Glycogen Phosphorylase B"/>
    <property type="match status" value="2"/>
</dbReference>
<name>Q3B1Y6_CHLL3</name>
<sequence>MEQSTDPKQGHVTGKRKAVARLLQAVSRFRSHRLNNHENKPIRSIAILMVGRYGDSILLTKLLRQLKAALPDTELHVITSRTGTEEFFRYSPYVSGTFCLKSGIGVWVKFLLTHRYDVLFNPKDSPSTSNLLLCTILRAKIKVSHSHPLHEGIFDRLVKIDHLDHVTEQSAGLLDALGFDRKKYAAFYPEMPCYPVGRNVREFSRSISLKGCIGINLSAGGPSRYWTLEKWEALVREFPLHQFVVFSAGNDTADKKHLEDTLPNIIPSPATANLGEVATILQQLDLLVTPDTSLVHMAACFDTPVIAFFPSDLKAMKGYGPLSTTSTIVASETYLVRDIKVGTVAEAIRSMQSSLRRITG</sequence>
<dbReference type="AlphaFoldDB" id="Q3B1Y6"/>